<dbReference type="Gene3D" id="1.20.950.20">
    <property type="entry name" value="Transmembrane di-heme cytochromes, Chain C"/>
    <property type="match status" value="1"/>
</dbReference>
<dbReference type="AlphaFoldDB" id="A0A553UUQ1"/>
<dbReference type="Proteomes" id="UP000319322">
    <property type="component" value="Unassembled WGS sequence"/>
</dbReference>
<evidence type="ECO:0000313" key="15">
    <source>
        <dbReference type="EMBL" id="TSA83913.1"/>
    </source>
</evidence>
<dbReference type="InterPro" id="IPR051817">
    <property type="entry name" value="FDH_cytochrome_b556_subunit"/>
</dbReference>
<keyword evidence="6" id="KW-0349">Heme</keyword>
<dbReference type="GO" id="GO:0015944">
    <property type="term" value="P:formate oxidation"/>
    <property type="evidence" value="ECO:0007669"/>
    <property type="project" value="TreeGrafter"/>
</dbReference>
<dbReference type="GO" id="GO:0009326">
    <property type="term" value="C:formate dehydrogenase complex"/>
    <property type="evidence" value="ECO:0007669"/>
    <property type="project" value="InterPro"/>
</dbReference>
<gene>
    <name evidence="15" type="ORF">FNE76_04485</name>
</gene>
<feature type="transmembrane region" description="Helical" evidence="13">
    <location>
        <begin position="131"/>
        <end position="152"/>
    </location>
</feature>
<protein>
    <submittedName>
        <fullName evidence="15">Formate dehydrogenase subunit gamma</fullName>
    </submittedName>
</protein>
<keyword evidence="9" id="KW-0249">Electron transport</keyword>
<dbReference type="InterPro" id="IPR011577">
    <property type="entry name" value="Cyt_b561_bac/Ni-Hgenase"/>
</dbReference>
<name>A0A553UUQ1_9HELI</name>
<dbReference type="OrthoDB" id="9790598at2"/>
<dbReference type="GO" id="GO:0009061">
    <property type="term" value="P:anaerobic respiration"/>
    <property type="evidence" value="ECO:0007669"/>
    <property type="project" value="TreeGrafter"/>
</dbReference>
<feature type="transmembrane region" description="Helical" evidence="13">
    <location>
        <begin position="51"/>
        <end position="74"/>
    </location>
</feature>
<evidence type="ECO:0000256" key="7">
    <source>
        <dbReference type="ARBA" id="ARBA00022692"/>
    </source>
</evidence>
<dbReference type="InterPro" id="IPR016174">
    <property type="entry name" value="Di-haem_cyt_TM"/>
</dbReference>
<keyword evidence="4" id="KW-0813">Transport</keyword>
<feature type="transmembrane region" description="Helical" evidence="13">
    <location>
        <begin position="190"/>
        <end position="211"/>
    </location>
</feature>
<comment type="caution">
    <text evidence="15">The sequence shown here is derived from an EMBL/GenBank/DDBJ whole genome shotgun (WGS) entry which is preliminary data.</text>
</comment>
<evidence type="ECO:0000256" key="5">
    <source>
        <dbReference type="ARBA" id="ARBA00022475"/>
    </source>
</evidence>
<organism evidence="15 16">
    <name type="scientific">Helicobacter mehlei</name>
    <dbReference type="NCBI Taxonomy" id="2316080"/>
    <lineage>
        <taxon>Bacteria</taxon>
        <taxon>Pseudomonadati</taxon>
        <taxon>Campylobacterota</taxon>
        <taxon>Epsilonproteobacteria</taxon>
        <taxon>Campylobacterales</taxon>
        <taxon>Helicobacteraceae</taxon>
        <taxon>Helicobacter</taxon>
    </lineage>
</organism>
<dbReference type="GO" id="GO:0009055">
    <property type="term" value="F:electron transfer activity"/>
    <property type="evidence" value="ECO:0007669"/>
    <property type="project" value="InterPro"/>
</dbReference>
<evidence type="ECO:0000256" key="6">
    <source>
        <dbReference type="ARBA" id="ARBA00022617"/>
    </source>
</evidence>
<evidence type="ECO:0000256" key="13">
    <source>
        <dbReference type="SAM" id="Phobius"/>
    </source>
</evidence>
<feature type="domain" description="Cytochrome b561 bacterial/Ni-hydrogenase" evidence="14">
    <location>
        <begin position="89"/>
        <end position="270"/>
    </location>
</feature>
<keyword evidence="12 13" id="KW-0472">Membrane</keyword>
<proteinExistence type="inferred from homology"/>
<keyword evidence="16" id="KW-1185">Reference proteome</keyword>
<dbReference type="Pfam" id="PF01292">
    <property type="entry name" value="Ni_hydr_CYTB"/>
    <property type="match status" value="1"/>
</dbReference>
<dbReference type="PANTHER" id="PTHR30074">
    <property type="entry name" value="FORMATE DEHYDROGENASE, NITRATE-INDUCIBLE, CYTOCHROME B556 FDN SUBUNIT"/>
    <property type="match status" value="1"/>
</dbReference>
<evidence type="ECO:0000256" key="4">
    <source>
        <dbReference type="ARBA" id="ARBA00022448"/>
    </source>
</evidence>
<evidence type="ECO:0000256" key="12">
    <source>
        <dbReference type="ARBA" id="ARBA00023136"/>
    </source>
</evidence>
<dbReference type="SUPFAM" id="SSF81342">
    <property type="entry name" value="Transmembrane di-heme cytochromes"/>
    <property type="match status" value="1"/>
</dbReference>
<evidence type="ECO:0000256" key="2">
    <source>
        <dbReference type="ARBA" id="ARBA00004651"/>
    </source>
</evidence>
<keyword evidence="8" id="KW-0479">Metal-binding</keyword>
<evidence type="ECO:0000256" key="8">
    <source>
        <dbReference type="ARBA" id="ARBA00022723"/>
    </source>
</evidence>
<reference evidence="15" key="2">
    <citation type="submission" date="2019-07" db="EMBL/GenBank/DDBJ databases">
        <authorList>
            <person name="Papic B."/>
        </authorList>
    </citation>
    <scope>NUCLEOTIDE SEQUENCE [LARGE SCALE GENOMIC DNA]</scope>
    <source>
        <strain evidence="15">L8b</strain>
    </source>
</reference>
<evidence type="ECO:0000313" key="16">
    <source>
        <dbReference type="Proteomes" id="UP000319322"/>
    </source>
</evidence>
<dbReference type="GO" id="GO:0022904">
    <property type="term" value="P:respiratory electron transport chain"/>
    <property type="evidence" value="ECO:0007669"/>
    <property type="project" value="InterPro"/>
</dbReference>
<evidence type="ECO:0000256" key="9">
    <source>
        <dbReference type="ARBA" id="ARBA00022982"/>
    </source>
</evidence>
<evidence type="ECO:0000256" key="1">
    <source>
        <dbReference type="ARBA" id="ARBA00001971"/>
    </source>
</evidence>
<dbReference type="NCBIfam" id="TIGR01583">
    <property type="entry name" value="formate-DH-gamm"/>
    <property type="match status" value="1"/>
</dbReference>
<dbReference type="InterPro" id="IPR006471">
    <property type="entry name" value="Formate_DH_gsu"/>
</dbReference>
<dbReference type="PANTHER" id="PTHR30074:SF6">
    <property type="entry name" value="FORMATE DEHYDROGENASE GAMMA SUBUNIT"/>
    <property type="match status" value="1"/>
</dbReference>
<dbReference type="GO" id="GO:0008863">
    <property type="term" value="F:formate dehydrogenase (NAD+) activity"/>
    <property type="evidence" value="ECO:0007669"/>
    <property type="project" value="InterPro"/>
</dbReference>
<dbReference type="RefSeq" id="WP_120948225.1">
    <property type="nucleotide sequence ID" value="NZ_QXQP01000006.1"/>
</dbReference>
<comment type="similarity">
    <text evidence="3">Belongs to the formate dehydrogenase gamma subunit family.</text>
</comment>
<accession>A0A553UUQ1</accession>
<dbReference type="GO" id="GO:0005886">
    <property type="term" value="C:plasma membrane"/>
    <property type="evidence" value="ECO:0007669"/>
    <property type="project" value="UniProtKB-SubCell"/>
</dbReference>
<evidence type="ECO:0000259" key="14">
    <source>
        <dbReference type="Pfam" id="PF01292"/>
    </source>
</evidence>
<keyword evidence="10 13" id="KW-1133">Transmembrane helix</keyword>
<keyword evidence="7 13" id="KW-0812">Transmembrane</keyword>
<evidence type="ECO:0000256" key="11">
    <source>
        <dbReference type="ARBA" id="ARBA00023004"/>
    </source>
</evidence>
<feature type="transmembrane region" description="Helical" evidence="13">
    <location>
        <begin position="95"/>
        <end position="116"/>
    </location>
</feature>
<keyword evidence="11" id="KW-0408">Iron</keyword>
<dbReference type="GO" id="GO:0046872">
    <property type="term" value="F:metal ion binding"/>
    <property type="evidence" value="ECO:0007669"/>
    <property type="project" value="UniProtKB-KW"/>
</dbReference>
<comment type="cofactor">
    <cofactor evidence="1">
        <name>heme</name>
        <dbReference type="ChEBI" id="CHEBI:30413"/>
    </cofactor>
</comment>
<keyword evidence="5" id="KW-1003">Cell membrane</keyword>
<feature type="transmembrane region" description="Helical" evidence="13">
    <location>
        <begin position="240"/>
        <end position="260"/>
    </location>
</feature>
<sequence>MKHFLTLAGLSAILNAQSTPLDQERILGILPYGQRDTTKLGELWTLWQGHYFLWLFLAVVLGVGFGFLMHYLVIGPKQFKHSGQKIPFFSLFNRIIHWIAGVSFILLVPTGLIMIFGDFFGGGAFVRFCRVAHSVGCVVFMVAVLPMLFMWLKDMFFRLADIKWLVIMGGYLSKEKKPVPAYKFNAGQKMWFWIATLGGLVMIASGGILYFNTEDLSTIANFFGLYQISLLRLSALAHNFLGLVLVGFFIVHIYMSLFAIKGSLQSMVDGNKEEEEVKVLHSLYYQEQMRV</sequence>
<dbReference type="EMBL" id="VKGC01000009">
    <property type="protein sequence ID" value="TSA83913.1"/>
    <property type="molecule type" value="Genomic_DNA"/>
</dbReference>
<reference evidence="15" key="1">
    <citation type="submission" date="2019-07" db="EMBL/GenBank/DDBJ databases">
        <title>Helicobacter labacensis sp. nov., Helicobacter mehlei sp. nov. and Helicobacter vulpis sp. nov., isolated from gastric mucosa of red fox (Vulpis vulpis).</title>
        <authorList>
            <person name="Kusar D."/>
            <person name="Gruntar I."/>
            <person name="Pate M."/>
            <person name="Zajc U."/>
            <person name="Ocepek M."/>
        </authorList>
    </citation>
    <scope>NUCLEOTIDE SEQUENCE [LARGE SCALE GENOMIC DNA]</scope>
    <source>
        <strain evidence="15">L8b</strain>
    </source>
</reference>
<evidence type="ECO:0000256" key="3">
    <source>
        <dbReference type="ARBA" id="ARBA00010747"/>
    </source>
</evidence>
<evidence type="ECO:0000256" key="10">
    <source>
        <dbReference type="ARBA" id="ARBA00022989"/>
    </source>
</evidence>
<dbReference type="GO" id="GO:0036397">
    <property type="term" value="F:formate dehydrogenase (quinone) activity"/>
    <property type="evidence" value="ECO:0007669"/>
    <property type="project" value="TreeGrafter"/>
</dbReference>
<comment type="subcellular location">
    <subcellularLocation>
        <location evidence="2">Cell membrane</location>
        <topology evidence="2">Multi-pass membrane protein</topology>
    </subcellularLocation>
</comment>